<dbReference type="EMBL" id="JAJEPX010000002">
    <property type="protein sequence ID" value="MCC2175916.1"/>
    <property type="molecule type" value="Genomic_DNA"/>
</dbReference>
<reference evidence="2 3" key="1">
    <citation type="submission" date="2021-10" db="EMBL/GenBank/DDBJ databases">
        <title>Anaerobic single-cell dispensing facilitates the cultivation of human gut bacteria.</title>
        <authorList>
            <person name="Afrizal A."/>
        </authorList>
    </citation>
    <scope>NUCLEOTIDE SEQUENCE [LARGE SCALE GENOMIC DNA]</scope>
    <source>
        <strain evidence="2 3">CLA-AA-H270</strain>
    </source>
</reference>
<keyword evidence="1" id="KW-1133">Transmembrane helix</keyword>
<keyword evidence="1" id="KW-0812">Transmembrane</keyword>
<sequence length="255" mass="28166">MDEIKMEREIKEMLHQCADELHAPDSMQARVKFALNNAPARKRHLWSKRFVAVAAVAAIAVTGAFAAGGMGGIFSEGWSDQRLDLSSTQAHLADAGVVLTLPDKIGEYTFSYGSDVDTTARNGVGETEKIAEVDATYTKNGAELNLSAHKSYTVFTEDEMENPVPATTAEVNGVTLTYRDAHYRFVPDDYEKSDEEKQQEKSGELVISYYGSDEVEDKMFQSVLWEQDGVTYLISGYDTGLDAQTMFDMAAELVK</sequence>
<evidence type="ECO:0000256" key="1">
    <source>
        <dbReference type="SAM" id="Phobius"/>
    </source>
</evidence>
<name>A0AAW4VSM8_9FIRM</name>
<protein>
    <recommendedName>
        <fullName evidence="4">DUF4367 domain-containing protein</fullName>
    </recommendedName>
</protein>
<evidence type="ECO:0008006" key="4">
    <source>
        <dbReference type="Google" id="ProtNLM"/>
    </source>
</evidence>
<organism evidence="2 3">
    <name type="scientific">Agathobaculum butyriciproducens</name>
    <dbReference type="NCBI Taxonomy" id="1628085"/>
    <lineage>
        <taxon>Bacteria</taxon>
        <taxon>Bacillati</taxon>
        <taxon>Bacillota</taxon>
        <taxon>Clostridia</taxon>
        <taxon>Eubacteriales</taxon>
        <taxon>Butyricicoccaceae</taxon>
        <taxon>Agathobaculum</taxon>
    </lineage>
</organism>
<feature type="transmembrane region" description="Helical" evidence="1">
    <location>
        <begin position="50"/>
        <end position="74"/>
    </location>
</feature>
<dbReference type="Proteomes" id="UP001298753">
    <property type="component" value="Unassembled WGS sequence"/>
</dbReference>
<proteinExistence type="predicted"/>
<comment type="caution">
    <text evidence="2">The sequence shown here is derived from an EMBL/GenBank/DDBJ whole genome shotgun (WGS) entry which is preliminary data.</text>
</comment>
<evidence type="ECO:0000313" key="3">
    <source>
        <dbReference type="Proteomes" id="UP001298753"/>
    </source>
</evidence>
<keyword evidence="1" id="KW-0472">Membrane</keyword>
<dbReference type="RefSeq" id="WP_227600068.1">
    <property type="nucleotide sequence ID" value="NZ_JAJEPX010000002.1"/>
</dbReference>
<dbReference type="GeneID" id="98659190"/>
<gene>
    <name evidence="2" type="ORF">LKD22_02010</name>
</gene>
<dbReference type="AlphaFoldDB" id="A0AAW4VSM8"/>
<evidence type="ECO:0000313" key="2">
    <source>
        <dbReference type="EMBL" id="MCC2175916.1"/>
    </source>
</evidence>
<accession>A0AAW4VSM8</accession>
<keyword evidence="3" id="KW-1185">Reference proteome</keyword>